<dbReference type="GO" id="GO:0004672">
    <property type="term" value="F:protein kinase activity"/>
    <property type="evidence" value="ECO:0007669"/>
    <property type="project" value="InterPro"/>
</dbReference>
<dbReference type="InterPro" id="IPR011009">
    <property type="entry name" value="Kinase-like_dom_sf"/>
</dbReference>
<dbReference type="GO" id="GO:0043539">
    <property type="term" value="F:protein serine/threonine kinase activator activity"/>
    <property type="evidence" value="ECO:0007669"/>
    <property type="project" value="InterPro"/>
</dbReference>
<evidence type="ECO:0000256" key="1">
    <source>
        <dbReference type="ARBA" id="ARBA00008874"/>
    </source>
</evidence>
<protein>
    <recommendedName>
        <fullName evidence="2">Protein kinase domain-containing protein</fullName>
    </recommendedName>
</protein>
<dbReference type="Gene3D" id="3.30.200.20">
    <property type="entry name" value="Phosphorylase Kinase, domain 1"/>
    <property type="match status" value="1"/>
</dbReference>
<sequence>MLSSSTPATATDGDVTSLYYPTSSEYYELLGRIGRGAFATVWKARLLHHPHINITDAEDGGGEKEDVLCAVKILELECVDTNFVDIRLEVQTMRLSSHPNILPCHAAFVNDTSLWLVTPFMKKGSSLRCLQNARAKLGRRKRTNDDGKTDLHNDFDDVNDDINIDRDELLLEDHITYILHETLLGLRYIHENGQIHRDIKAGNILLDGNGDVRIADFGVSGWLDYGGSRRSNANTFVGTPCWMAPEVMEQVHGYDYKADIWSLGITALELAKGYAPYAKYEPMKVLLLTIQEDPPSLETYQDCADVNKWSKSFRAMIKLCLQKDPKKRPTCEELLSHTHFKEFSTPEFGDIRRAKIKTDLCDLVEDVGGSTSSSGANAGCEQPLLPGVAPVCVISSTEENRAAGTTWVFSDGSQVLASSSACDDSADDANAFYDEFERTTAGEDYMPSRQDATVHKSNVEATIQQQQKEDMNDFFDEFEKTTAGENFSRKTNS</sequence>
<organism evidence="3">
    <name type="scientific">Ditylum brightwellii</name>
    <dbReference type="NCBI Taxonomy" id="49249"/>
    <lineage>
        <taxon>Eukaryota</taxon>
        <taxon>Sar</taxon>
        <taxon>Stramenopiles</taxon>
        <taxon>Ochrophyta</taxon>
        <taxon>Bacillariophyta</taxon>
        <taxon>Mediophyceae</taxon>
        <taxon>Lithodesmiophycidae</taxon>
        <taxon>Lithodesmiales</taxon>
        <taxon>Lithodesmiaceae</taxon>
        <taxon>Ditylum</taxon>
    </lineage>
</organism>
<dbReference type="Gene3D" id="1.10.510.10">
    <property type="entry name" value="Transferase(Phosphotransferase) domain 1"/>
    <property type="match status" value="1"/>
</dbReference>
<evidence type="ECO:0000259" key="2">
    <source>
        <dbReference type="PROSITE" id="PS50011"/>
    </source>
</evidence>
<name>A0A6U3VGS8_9STRA</name>
<dbReference type="EMBL" id="HBGN01004573">
    <property type="protein sequence ID" value="CAD9316628.1"/>
    <property type="molecule type" value="Transcribed_RNA"/>
</dbReference>
<dbReference type="InterPro" id="IPR000719">
    <property type="entry name" value="Prot_kinase_dom"/>
</dbReference>
<feature type="domain" description="Protein kinase" evidence="2">
    <location>
        <begin position="27"/>
        <end position="340"/>
    </location>
</feature>
<gene>
    <name evidence="3" type="ORF">DBRI1063_LOCUS3035</name>
</gene>
<dbReference type="FunFam" id="1.10.510.10:FF:000068">
    <property type="entry name" value="STE20/SPS1-related proline-alanine-rich protein kinase"/>
    <property type="match status" value="1"/>
</dbReference>
<dbReference type="SMART" id="SM00220">
    <property type="entry name" value="S_TKc"/>
    <property type="match status" value="1"/>
</dbReference>
<proteinExistence type="inferred from homology"/>
<dbReference type="SUPFAM" id="SSF56112">
    <property type="entry name" value="Protein kinase-like (PK-like)"/>
    <property type="match status" value="1"/>
</dbReference>
<dbReference type="GO" id="GO:0005524">
    <property type="term" value="F:ATP binding"/>
    <property type="evidence" value="ECO:0007669"/>
    <property type="project" value="InterPro"/>
</dbReference>
<dbReference type="PANTHER" id="PTHR48014">
    <property type="entry name" value="SERINE/THREONINE-PROTEIN KINASE FRAY2"/>
    <property type="match status" value="1"/>
</dbReference>
<comment type="similarity">
    <text evidence="1">Belongs to the protein kinase superfamily. STE Ser/Thr protein kinase family. STE20 subfamily.</text>
</comment>
<dbReference type="PANTHER" id="PTHR48014:SF21">
    <property type="entry name" value="SERINE_THREONINE-PROTEIN KINASE FRAY2"/>
    <property type="match status" value="1"/>
</dbReference>
<dbReference type="Pfam" id="PF00069">
    <property type="entry name" value="Pkinase"/>
    <property type="match status" value="1"/>
</dbReference>
<dbReference type="AlphaFoldDB" id="A0A6U3VGS8"/>
<accession>A0A6U3VGS8</accession>
<dbReference type="InterPro" id="IPR047173">
    <property type="entry name" value="STRAD_A/B-like"/>
</dbReference>
<reference evidence="3" key="1">
    <citation type="submission" date="2021-01" db="EMBL/GenBank/DDBJ databases">
        <authorList>
            <person name="Corre E."/>
            <person name="Pelletier E."/>
            <person name="Niang G."/>
            <person name="Scheremetjew M."/>
            <person name="Finn R."/>
            <person name="Kale V."/>
            <person name="Holt S."/>
            <person name="Cochrane G."/>
            <person name="Meng A."/>
            <person name="Brown T."/>
            <person name="Cohen L."/>
        </authorList>
    </citation>
    <scope>NUCLEOTIDE SEQUENCE</scope>
    <source>
        <strain evidence="3">Pop2</strain>
    </source>
</reference>
<evidence type="ECO:0000313" key="3">
    <source>
        <dbReference type="EMBL" id="CAD9316628.1"/>
    </source>
</evidence>
<dbReference type="PROSITE" id="PS50011">
    <property type="entry name" value="PROTEIN_KINASE_DOM"/>
    <property type="match status" value="1"/>
</dbReference>